<organism evidence="1">
    <name type="scientific">Microvirga ossetica</name>
    <dbReference type="NCBI Taxonomy" id="1882682"/>
    <lineage>
        <taxon>Bacteria</taxon>
        <taxon>Pseudomonadati</taxon>
        <taxon>Pseudomonadota</taxon>
        <taxon>Alphaproteobacteria</taxon>
        <taxon>Hyphomicrobiales</taxon>
        <taxon>Methylobacteriaceae</taxon>
        <taxon>Microvirga</taxon>
    </lineage>
</organism>
<keyword evidence="1" id="KW-0614">Plasmid</keyword>
<evidence type="ECO:0000313" key="1">
    <source>
        <dbReference type="EMBL" id="ANY85548.1"/>
    </source>
</evidence>
<geneLocation type="plasmid" evidence="1">
    <name>unnamed5</name>
</geneLocation>
<proteinExistence type="predicted"/>
<dbReference type="KEGG" id="moc:BB934_45870"/>
<dbReference type="AlphaFoldDB" id="A0A1B2F037"/>
<sequence>MQGRYRFRRTEPSYEIDMTSPTRAEMRALGCTEATIAYLFVNPKTESILRHPEDWFWIDKKWWKTASKEVVRNLHEICGGCFGDLSLEDQCALLDIPLTTIPGRKLPDGKCVWQLPSGAKVNIENFALDVIRKPGEQGMACEGTAAASLHMIVGRQFNDMHGHDIAFDETRQRPFQPGKAHADKVMAALHVVLNNPKEVYLRHRGYLDGLMYRPFVTVMEYLDLVGDSYFERTFRHRYETGAGTFGGCPDLTLRGISLRFVEVKGTDKLHGNQAMWIRDCAKPLGLDVSVVRVMPEGEYVDYLEAQRKRS</sequence>
<accession>A0A1B2F037</accession>
<evidence type="ECO:0008006" key="2">
    <source>
        <dbReference type="Google" id="ProtNLM"/>
    </source>
</evidence>
<dbReference type="EMBL" id="CP016621">
    <property type="protein sequence ID" value="ANY85548.1"/>
    <property type="molecule type" value="Genomic_DNA"/>
</dbReference>
<protein>
    <recommendedName>
        <fullName evidence="2">VRR-NUC domain-containing protein</fullName>
    </recommendedName>
</protein>
<name>A0A1B2F037_9HYPH</name>
<reference evidence="1" key="1">
    <citation type="submission" date="2016-07" db="EMBL/GenBank/DDBJ databases">
        <title>Microvirga ossetica sp. nov. a new species of rhizobia isolated from root nodules of the legume species Vicia alpestris Steven originated from North Ossetia region in the Caucasus.</title>
        <authorList>
            <person name="Safronova V.I."/>
            <person name="Kuznetsova I.G."/>
            <person name="Sazanova A.L."/>
            <person name="Belimov A."/>
            <person name="Andronov E."/>
            <person name="Osledkin Y.S."/>
            <person name="Onishchuk O.P."/>
            <person name="Kurchak O.N."/>
            <person name="Shaposhnikov A.I."/>
            <person name="Willems A."/>
            <person name="Tikhonovich I.A."/>
        </authorList>
    </citation>
    <scope>NUCLEOTIDE SEQUENCE [LARGE SCALE GENOMIC DNA]</scope>
    <source>
        <strain evidence="1">V5/3M</strain>
        <plasmid evidence="1">unnamed5</plasmid>
    </source>
</reference>
<gene>
    <name evidence="1" type="ORF">BB934_45870</name>
</gene>